<dbReference type="InterPro" id="IPR036259">
    <property type="entry name" value="MFS_trans_sf"/>
</dbReference>
<evidence type="ECO:0000256" key="7">
    <source>
        <dbReference type="RuleBase" id="RU003346"/>
    </source>
</evidence>
<evidence type="ECO:0000256" key="1">
    <source>
        <dbReference type="ARBA" id="ARBA00004141"/>
    </source>
</evidence>
<dbReference type="EMBL" id="LK023316">
    <property type="protein sequence ID" value="CDS05268.1"/>
    <property type="molecule type" value="Genomic_DNA"/>
</dbReference>
<evidence type="ECO:0000256" key="5">
    <source>
        <dbReference type="ARBA" id="ARBA00022989"/>
    </source>
</evidence>
<dbReference type="NCBIfam" id="TIGR00879">
    <property type="entry name" value="SP"/>
    <property type="match status" value="1"/>
</dbReference>
<dbReference type="InterPro" id="IPR020846">
    <property type="entry name" value="MFS_dom"/>
</dbReference>
<dbReference type="GO" id="GO:0016020">
    <property type="term" value="C:membrane"/>
    <property type="evidence" value="ECO:0007669"/>
    <property type="project" value="UniProtKB-SubCell"/>
</dbReference>
<sequence>MAPVIAVKQGPSDPNIKSDAGAIIYLNTAFAALGGFLFGYDFGVTSSVIEMAPFQQYFAPLTPGIKGALNSLMACGAVFGCLIAGWMSDRWGRRDSITISAFMFIIGGVLQTASVHIAMQLVGRFISGLSVGACSFLSPMYNAELAPKEIRGRLVGFQQFMIDTGMLVSGWLGFGTNYISSDWSWRIPYLVQIGPAIILALAPFILPRSPRWLVEKGRIDEAHRVLARIHGKGDLNHPYVLHELQEIKDNVELENNVAVNNYWQMLKDRRNSRVLWVGCSIAVFQQLTGANVIMYYAPLMFKQAGLKGDLSLLANGIDYIVMVIFCIPGMWLVDKLGRVKLMIIGSIGMCCGFFIMAGLYGGCGYTEWSEADLSHVVNMSQHPEAANAVIAFIFIFVAFYGTTWAPVAWIYIAEIFPLRIRSKGFAFASALLWCANILVGQVTPILMDKITYGTYIVYGVVGLIMLAWVVLFAPEPKGLSLEEMEVIFHGPVIVMNLDYDAYLAAHKEEIEQKRAEVEAAAGGKSTKIANFDEEKA</sequence>
<feature type="transmembrane region" description="Helical" evidence="8">
    <location>
        <begin position="424"/>
        <end position="443"/>
    </location>
</feature>
<evidence type="ECO:0000256" key="2">
    <source>
        <dbReference type="ARBA" id="ARBA00010992"/>
    </source>
</evidence>
<feature type="transmembrane region" description="Helical" evidence="8">
    <location>
        <begin position="186"/>
        <end position="206"/>
    </location>
</feature>
<dbReference type="PRINTS" id="PR00171">
    <property type="entry name" value="SUGRTRNSPORT"/>
</dbReference>
<comment type="similarity">
    <text evidence="2 7">Belongs to the major facilitator superfamily. Sugar transporter (TC 2.A.1.1) family.</text>
</comment>
<keyword evidence="5 8" id="KW-1133">Transmembrane helix</keyword>
<dbReference type="PROSITE" id="PS00217">
    <property type="entry name" value="SUGAR_TRANSPORT_2"/>
    <property type="match status" value="1"/>
</dbReference>
<dbReference type="InterPro" id="IPR005828">
    <property type="entry name" value="MFS_sugar_transport-like"/>
</dbReference>
<feature type="transmembrane region" description="Helical" evidence="8">
    <location>
        <begin position="455"/>
        <end position="474"/>
    </location>
</feature>
<gene>
    <name evidence="10" type="ORF">LRAMOSA07797</name>
</gene>
<dbReference type="InterPro" id="IPR003663">
    <property type="entry name" value="Sugar/inositol_transpt"/>
</dbReference>
<keyword evidence="6 8" id="KW-0472">Membrane</keyword>
<dbReference type="AlphaFoldDB" id="A0A077WDU1"/>
<evidence type="ECO:0000256" key="8">
    <source>
        <dbReference type="SAM" id="Phobius"/>
    </source>
</evidence>
<organism evidence="10">
    <name type="scientific">Lichtheimia ramosa</name>
    <dbReference type="NCBI Taxonomy" id="688394"/>
    <lineage>
        <taxon>Eukaryota</taxon>
        <taxon>Fungi</taxon>
        <taxon>Fungi incertae sedis</taxon>
        <taxon>Mucoromycota</taxon>
        <taxon>Mucoromycotina</taxon>
        <taxon>Mucoromycetes</taxon>
        <taxon>Mucorales</taxon>
        <taxon>Lichtheimiaceae</taxon>
        <taxon>Lichtheimia</taxon>
    </lineage>
</organism>
<feature type="transmembrane region" description="Helical" evidence="8">
    <location>
        <begin position="274"/>
        <end position="297"/>
    </location>
</feature>
<keyword evidence="3 7" id="KW-0813">Transport</keyword>
<evidence type="ECO:0000256" key="6">
    <source>
        <dbReference type="ARBA" id="ARBA00023136"/>
    </source>
</evidence>
<feature type="transmembrane region" description="Helical" evidence="8">
    <location>
        <begin position="99"/>
        <end position="119"/>
    </location>
</feature>
<dbReference type="PROSITE" id="PS50850">
    <property type="entry name" value="MFS"/>
    <property type="match status" value="1"/>
</dbReference>
<name>A0A077WDU1_9FUNG</name>
<dbReference type="SUPFAM" id="SSF103473">
    <property type="entry name" value="MFS general substrate transporter"/>
    <property type="match status" value="1"/>
</dbReference>
<dbReference type="InterPro" id="IPR050360">
    <property type="entry name" value="MFS_Sugar_Transporters"/>
</dbReference>
<feature type="transmembrane region" description="Helical" evidence="8">
    <location>
        <begin position="341"/>
        <end position="360"/>
    </location>
</feature>
<reference evidence="10" key="1">
    <citation type="journal article" date="2014" name="Genome Announc.">
        <title>De novo whole-genome sequence and genome annotation of Lichtheimia ramosa.</title>
        <authorList>
            <person name="Linde J."/>
            <person name="Schwartze V."/>
            <person name="Binder U."/>
            <person name="Lass-Florl C."/>
            <person name="Voigt K."/>
            <person name="Horn F."/>
        </authorList>
    </citation>
    <scope>NUCLEOTIDE SEQUENCE</scope>
    <source>
        <strain evidence="10">JMRC FSU:6197</strain>
    </source>
</reference>
<proteinExistence type="inferred from homology"/>
<protein>
    <recommendedName>
        <fullName evidence="9">Major facilitator superfamily (MFS) profile domain-containing protein</fullName>
    </recommendedName>
</protein>
<accession>A0A077WDU1</accession>
<feature type="transmembrane region" description="Helical" evidence="8">
    <location>
        <begin position="317"/>
        <end position="334"/>
    </location>
</feature>
<dbReference type="Gene3D" id="1.20.1250.20">
    <property type="entry name" value="MFS general substrate transporter like domains"/>
    <property type="match status" value="1"/>
</dbReference>
<dbReference type="Pfam" id="PF00083">
    <property type="entry name" value="Sugar_tr"/>
    <property type="match status" value="1"/>
</dbReference>
<keyword evidence="4 8" id="KW-0812">Transmembrane</keyword>
<comment type="subcellular location">
    <subcellularLocation>
        <location evidence="1">Membrane</location>
        <topology evidence="1">Multi-pass membrane protein</topology>
    </subcellularLocation>
</comment>
<dbReference type="OrthoDB" id="4142200at2759"/>
<feature type="transmembrane region" description="Helical" evidence="8">
    <location>
        <begin position="68"/>
        <end position="87"/>
    </location>
</feature>
<feature type="transmembrane region" description="Helical" evidence="8">
    <location>
        <begin position="388"/>
        <end position="412"/>
    </location>
</feature>
<evidence type="ECO:0000259" key="9">
    <source>
        <dbReference type="PROSITE" id="PS50850"/>
    </source>
</evidence>
<dbReference type="GO" id="GO:0005351">
    <property type="term" value="F:carbohydrate:proton symporter activity"/>
    <property type="evidence" value="ECO:0007669"/>
    <property type="project" value="TreeGrafter"/>
</dbReference>
<evidence type="ECO:0000313" key="10">
    <source>
        <dbReference type="EMBL" id="CDS05268.1"/>
    </source>
</evidence>
<dbReference type="InterPro" id="IPR005829">
    <property type="entry name" value="Sugar_transporter_CS"/>
</dbReference>
<feature type="domain" description="Major facilitator superfamily (MFS) profile" evidence="9">
    <location>
        <begin position="27"/>
        <end position="477"/>
    </location>
</feature>
<dbReference type="FunFam" id="1.20.1250.20:FF:000026">
    <property type="entry name" value="MFS quinate transporter QutD"/>
    <property type="match status" value="1"/>
</dbReference>
<evidence type="ECO:0000256" key="4">
    <source>
        <dbReference type="ARBA" id="ARBA00022692"/>
    </source>
</evidence>
<evidence type="ECO:0000256" key="3">
    <source>
        <dbReference type="ARBA" id="ARBA00022448"/>
    </source>
</evidence>
<dbReference type="PANTHER" id="PTHR48022">
    <property type="entry name" value="PLASTIDIC GLUCOSE TRANSPORTER 4"/>
    <property type="match status" value="1"/>
</dbReference>
<dbReference type="PANTHER" id="PTHR48022:SF2">
    <property type="entry name" value="PLASTIDIC GLUCOSE TRANSPORTER 4"/>
    <property type="match status" value="1"/>
</dbReference>
<dbReference type="PROSITE" id="PS00216">
    <property type="entry name" value="SUGAR_TRANSPORT_1"/>
    <property type="match status" value="1"/>
</dbReference>
<feature type="transmembrane region" description="Helical" evidence="8">
    <location>
        <begin position="20"/>
        <end position="40"/>
    </location>
</feature>